<dbReference type="Pfam" id="PF11221">
    <property type="entry name" value="Med21"/>
    <property type="match status" value="1"/>
</dbReference>
<comment type="similarity">
    <text evidence="6">Belongs to the Mediator complex subunit 21 family.</text>
</comment>
<dbReference type="PANTHER" id="PTHR13381:SF0">
    <property type="entry name" value="MEDIATOR OF RNA POLYMERASE II TRANSCRIPTION SUBUNIT 21"/>
    <property type="match status" value="1"/>
</dbReference>
<dbReference type="InterPro" id="IPR037212">
    <property type="entry name" value="Med7/Med21-like"/>
</dbReference>
<keyword evidence="8" id="KW-1185">Reference proteome</keyword>
<evidence type="ECO:0000256" key="6">
    <source>
        <dbReference type="RuleBase" id="RU366036"/>
    </source>
</evidence>
<reference evidence="7 8" key="1">
    <citation type="submission" date="2024-04" db="EMBL/GenBank/DDBJ databases">
        <authorList>
            <person name="Rising A."/>
            <person name="Reimegard J."/>
            <person name="Sonavane S."/>
            <person name="Akerstrom W."/>
            <person name="Nylinder S."/>
            <person name="Hedman E."/>
            <person name="Kallberg Y."/>
        </authorList>
    </citation>
    <scope>NUCLEOTIDE SEQUENCE [LARGE SCALE GENOMIC DNA]</scope>
</reference>
<keyword evidence="2 6" id="KW-0805">Transcription regulation</keyword>
<dbReference type="GO" id="GO:0003712">
    <property type="term" value="F:transcription coregulator activity"/>
    <property type="evidence" value="ECO:0007669"/>
    <property type="project" value="TreeGrafter"/>
</dbReference>
<comment type="subunit">
    <text evidence="6">Component of the Mediator complex.</text>
</comment>
<dbReference type="GO" id="GO:0006357">
    <property type="term" value="P:regulation of transcription by RNA polymerase II"/>
    <property type="evidence" value="ECO:0007669"/>
    <property type="project" value="TreeGrafter"/>
</dbReference>
<dbReference type="PANTHER" id="PTHR13381">
    <property type="entry name" value="RNA POLYMERASE II HOLOENZYME COMPONENT SRB7"/>
    <property type="match status" value="1"/>
</dbReference>
<dbReference type="InterPro" id="IPR021384">
    <property type="entry name" value="Mediator_Med21"/>
</dbReference>
<comment type="caution">
    <text evidence="7">The sequence shown here is derived from an EMBL/GenBank/DDBJ whole genome shotgun (WGS) entry which is preliminary data.</text>
</comment>
<evidence type="ECO:0000313" key="7">
    <source>
        <dbReference type="EMBL" id="CAL1294370.1"/>
    </source>
</evidence>
<dbReference type="SUPFAM" id="SSF140718">
    <property type="entry name" value="Mediator hinge subcomplex-like"/>
    <property type="match status" value="1"/>
</dbReference>
<dbReference type="GO" id="GO:0016592">
    <property type="term" value="C:mediator complex"/>
    <property type="evidence" value="ECO:0007669"/>
    <property type="project" value="UniProtKB-UniRule"/>
</dbReference>
<evidence type="ECO:0000256" key="3">
    <source>
        <dbReference type="ARBA" id="ARBA00023159"/>
    </source>
</evidence>
<evidence type="ECO:0000256" key="4">
    <source>
        <dbReference type="ARBA" id="ARBA00023163"/>
    </source>
</evidence>
<evidence type="ECO:0000256" key="1">
    <source>
        <dbReference type="ARBA" id="ARBA00004123"/>
    </source>
</evidence>
<evidence type="ECO:0000256" key="5">
    <source>
        <dbReference type="ARBA" id="ARBA00023242"/>
    </source>
</evidence>
<name>A0AAV2BDR1_9ARAC</name>
<comment type="function">
    <text evidence="6">Component of the Mediator complex, a coactivator involved in the regulated transcription of nearly all RNA polymerase II-dependent genes. Mediator functions as a bridge to convey information from gene-specific regulatory proteins to the basal RNA polymerase II transcription machinery. Mediator is recruited to promoters by direct interactions with regulatory proteins and serves as a scaffold for the assembly of a functional preinitiation complex with RNA polymerase II and the general transcription factors.</text>
</comment>
<sequence>MDRNTFRKLKEAIKNKLVLSLHEKLMADRLTQLQDAVNAQAENICNSIGVLQAYAPPSSFPDFEKSPRKIEQPKEDYCQTFANLIANTAKEIDVLIDFLPNEDISQDTQEDFKRFDKENKDAALKLEKVVVAGEVLLEQIRKALRDIAQSQLEIQKLSNINGNI</sequence>
<proteinExistence type="inferred from homology"/>
<evidence type="ECO:0000313" key="8">
    <source>
        <dbReference type="Proteomes" id="UP001497382"/>
    </source>
</evidence>
<organism evidence="7 8">
    <name type="scientific">Larinioides sclopetarius</name>
    <dbReference type="NCBI Taxonomy" id="280406"/>
    <lineage>
        <taxon>Eukaryota</taxon>
        <taxon>Metazoa</taxon>
        <taxon>Ecdysozoa</taxon>
        <taxon>Arthropoda</taxon>
        <taxon>Chelicerata</taxon>
        <taxon>Arachnida</taxon>
        <taxon>Araneae</taxon>
        <taxon>Araneomorphae</taxon>
        <taxon>Entelegynae</taxon>
        <taxon>Araneoidea</taxon>
        <taxon>Araneidae</taxon>
        <taxon>Larinioides</taxon>
    </lineage>
</organism>
<accession>A0AAV2BDR1</accession>
<protein>
    <recommendedName>
        <fullName evidence="6">Mediator of RNA polymerase II transcription subunit 21</fullName>
    </recommendedName>
</protein>
<dbReference type="EMBL" id="CAXIEN010000344">
    <property type="protein sequence ID" value="CAL1294370.1"/>
    <property type="molecule type" value="Genomic_DNA"/>
</dbReference>
<dbReference type="Gene3D" id="6.10.280.10">
    <property type="entry name" value="Mediator complex, subunit Med21"/>
    <property type="match status" value="1"/>
</dbReference>
<keyword evidence="4 6" id="KW-0804">Transcription</keyword>
<comment type="subcellular location">
    <subcellularLocation>
        <location evidence="1 6">Nucleus</location>
    </subcellularLocation>
</comment>
<evidence type="ECO:0000256" key="2">
    <source>
        <dbReference type="ARBA" id="ARBA00023015"/>
    </source>
</evidence>
<keyword evidence="3 6" id="KW-0010">Activator</keyword>
<keyword evidence="5 6" id="KW-0539">Nucleus</keyword>
<dbReference type="AlphaFoldDB" id="A0AAV2BDR1"/>
<gene>
    <name evidence="7" type="ORF">LARSCL_LOCUS18670</name>
</gene>
<dbReference type="Proteomes" id="UP001497382">
    <property type="component" value="Unassembled WGS sequence"/>
</dbReference>